<organism evidence="2 3">
    <name type="scientific">Grimontia marina</name>
    <dbReference type="NCBI Taxonomy" id="646534"/>
    <lineage>
        <taxon>Bacteria</taxon>
        <taxon>Pseudomonadati</taxon>
        <taxon>Pseudomonadota</taxon>
        <taxon>Gammaproteobacteria</taxon>
        <taxon>Vibrionales</taxon>
        <taxon>Vibrionaceae</taxon>
        <taxon>Grimontia</taxon>
    </lineage>
</organism>
<feature type="signal peptide" evidence="1">
    <location>
        <begin position="1"/>
        <end position="21"/>
    </location>
</feature>
<sequence>MMVKKLLLAGGVLLLGACSSAPDPMDERIEAAIKLCQSDSAKAFSHTVDGLRVMCDSGSSYIIRGDISLEQIVEMDRVYCSSMGIRDFVSNKSGEIKLACNDGSNYVL</sequence>
<evidence type="ECO:0000256" key="1">
    <source>
        <dbReference type="SAM" id="SignalP"/>
    </source>
</evidence>
<protein>
    <recommendedName>
        <fullName evidence="4">Lipoprotein</fullName>
    </recommendedName>
</protein>
<evidence type="ECO:0000313" key="3">
    <source>
        <dbReference type="Proteomes" id="UP000073601"/>
    </source>
</evidence>
<gene>
    <name evidence="2" type="ORF">GMA8713_03961</name>
</gene>
<reference evidence="3" key="1">
    <citation type="submission" date="2016-02" db="EMBL/GenBank/DDBJ databases">
        <authorList>
            <person name="Rodrigo-Torres Lidia"/>
            <person name="Arahal R.David."/>
        </authorList>
    </citation>
    <scope>NUCLEOTIDE SEQUENCE [LARGE SCALE GENOMIC DNA]</scope>
    <source>
        <strain evidence="3">CECT 8713</strain>
    </source>
</reference>
<dbReference type="Proteomes" id="UP000073601">
    <property type="component" value="Unassembled WGS sequence"/>
</dbReference>
<dbReference type="EMBL" id="FIZY01000047">
    <property type="protein sequence ID" value="CZF85928.1"/>
    <property type="molecule type" value="Genomic_DNA"/>
</dbReference>
<evidence type="ECO:0000313" key="2">
    <source>
        <dbReference type="EMBL" id="CZF85928.1"/>
    </source>
</evidence>
<evidence type="ECO:0008006" key="4">
    <source>
        <dbReference type="Google" id="ProtNLM"/>
    </source>
</evidence>
<keyword evidence="3" id="KW-1185">Reference proteome</keyword>
<keyword evidence="1" id="KW-0732">Signal</keyword>
<accession>A0A128FGK9</accession>
<name>A0A128FGK9_9GAMM</name>
<feature type="chain" id="PRO_5007282433" description="Lipoprotein" evidence="1">
    <location>
        <begin position="22"/>
        <end position="108"/>
    </location>
</feature>
<dbReference type="AlphaFoldDB" id="A0A128FGK9"/>
<proteinExistence type="predicted"/>
<dbReference type="PROSITE" id="PS51257">
    <property type="entry name" value="PROKAR_LIPOPROTEIN"/>
    <property type="match status" value="1"/>
</dbReference>